<evidence type="ECO:0000259" key="3">
    <source>
        <dbReference type="Pfam" id="PF04083"/>
    </source>
</evidence>
<feature type="compositionally biased region" description="Basic and acidic residues" evidence="1">
    <location>
        <begin position="359"/>
        <end position="368"/>
    </location>
</feature>
<keyword evidence="2" id="KW-0732">Signal</keyword>
<feature type="chain" id="PRO_5015347577" description="Partial AB-hydrolase lipase domain-containing protein" evidence="2">
    <location>
        <begin position="32"/>
        <end position="716"/>
    </location>
</feature>
<feature type="compositionally biased region" description="Polar residues" evidence="1">
    <location>
        <begin position="175"/>
        <end position="186"/>
    </location>
</feature>
<reference evidence="5" key="1">
    <citation type="journal article" date="2017" name="Cell">
        <title>Insights into land plant evolution garnered from the Marchantia polymorpha genome.</title>
        <authorList>
            <person name="Bowman J.L."/>
            <person name="Kohchi T."/>
            <person name="Yamato K.T."/>
            <person name="Jenkins J."/>
            <person name="Shu S."/>
            <person name="Ishizaki K."/>
            <person name="Yamaoka S."/>
            <person name="Nishihama R."/>
            <person name="Nakamura Y."/>
            <person name="Berger F."/>
            <person name="Adam C."/>
            <person name="Aki S.S."/>
            <person name="Althoff F."/>
            <person name="Araki T."/>
            <person name="Arteaga-Vazquez M.A."/>
            <person name="Balasubrmanian S."/>
            <person name="Barry K."/>
            <person name="Bauer D."/>
            <person name="Boehm C.R."/>
            <person name="Briginshaw L."/>
            <person name="Caballero-Perez J."/>
            <person name="Catarino B."/>
            <person name="Chen F."/>
            <person name="Chiyoda S."/>
            <person name="Chovatia M."/>
            <person name="Davies K.M."/>
            <person name="Delmans M."/>
            <person name="Demura T."/>
            <person name="Dierschke T."/>
            <person name="Dolan L."/>
            <person name="Dorantes-Acosta A.E."/>
            <person name="Eklund D.M."/>
            <person name="Florent S.N."/>
            <person name="Flores-Sandoval E."/>
            <person name="Fujiyama A."/>
            <person name="Fukuzawa H."/>
            <person name="Galik B."/>
            <person name="Grimanelli D."/>
            <person name="Grimwood J."/>
            <person name="Grossniklaus U."/>
            <person name="Hamada T."/>
            <person name="Haseloff J."/>
            <person name="Hetherington A.J."/>
            <person name="Higo A."/>
            <person name="Hirakawa Y."/>
            <person name="Hundley H.N."/>
            <person name="Ikeda Y."/>
            <person name="Inoue K."/>
            <person name="Inoue S.I."/>
            <person name="Ishida S."/>
            <person name="Jia Q."/>
            <person name="Kakita M."/>
            <person name="Kanazawa T."/>
            <person name="Kawai Y."/>
            <person name="Kawashima T."/>
            <person name="Kennedy M."/>
            <person name="Kinose K."/>
            <person name="Kinoshita T."/>
            <person name="Kohara Y."/>
            <person name="Koide E."/>
            <person name="Komatsu K."/>
            <person name="Kopischke S."/>
            <person name="Kubo M."/>
            <person name="Kyozuka J."/>
            <person name="Lagercrantz U."/>
            <person name="Lin S.S."/>
            <person name="Lindquist E."/>
            <person name="Lipzen A.M."/>
            <person name="Lu C.W."/>
            <person name="De Luna E."/>
            <person name="Martienssen R.A."/>
            <person name="Minamino N."/>
            <person name="Mizutani M."/>
            <person name="Mizutani M."/>
            <person name="Mochizuki N."/>
            <person name="Monte I."/>
            <person name="Mosher R."/>
            <person name="Nagasaki H."/>
            <person name="Nakagami H."/>
            <person name="Naramoto S."/>
            <person name="Nishitani K."/>
            <person name="Ohtani M."/>
            <person name="Okamoto T."/>
            <person name="Okumura M."/>
            <person name="Phillips J."/>
            <person name="Pollak B."/>
            <person name="Reinders A."/>
            <person name="Rovekamp M."/>
            <person name="Sano R."/>
            <person name="Sawa S."/>
            <person name="Schmid M.W."/>
            <person name="Shirakawa M."/>
            <person name="Solano R."/>
            <person name="Spunde A."/>
            <person name="Suetsugu N."/>
            <person name="Sugano S."/>
            <person name="Sugiyama A."/>
            <person name="Sun R."/>
            <person name="Suzuki Y."/>
            <person name="Takenaka M."/>
            <person name="Takezawa D."/>
            <person name="Tomogane H."/>
            <person name="Tsuzuki M."/>
            <person name="Ueda T."/>
            <person name="Umeda M."/>
            <person name="Ward J.M."/>
            <person name="Watanabe Y."/>
            <person name="Yazaki K."/>
            <person name="Yokoyama R."/>
            <person name="Yoshitake Y."/>
            <person name="Yotsui I."/>
            <person name="Zachgo S."/>
            <person name="Schmutz J."/>
        </authorList>
    </citation>
    <scope>NUCLEOTIDE SEQUENCE [LARGE SCALE GENOMIC DNA]</scope>
    <source>
        <strain evidence="5">Tak-1</strain>
    </source>
</reference>
<dbReference type="EMBL" id="KZ772928">
    <property type="protein sequence ID" value="PTQ26885.1"/>
    <property type="molecule type" value="Genomic_DNA"/>
</dbReference>
<dbReference type="Pfam" id="PF04083">
    <property type="entry name" value="Abhydro_lipase"/>
    <property type="match status" value="1"/>
</dbReference>
<dbReference type="Gene3D" id="3.40.50.1820">
    <property type="entry name" value="alpha/beta hydrolase"/>
    <property type="match status" value="2"/>
</dbReference>
<evidence type="ECO:0000256" key="1">
    <source>
        <dbReference type="SAM" id="MobiDB-lite"/>
    </source>
</evidence>
<dbReference type="PANTHER" id="PTHR11005">
    <property type="entry name" value="LYSOSOMAL ACID LIPASE-RELATED"/>
    <property type="match status" value="1"/>
</dbReference>
<evidence type="ECO:0000313" key="4">
    <source>
        <dbReference type="EMBL" id="PTQ26885.1"/>
    </source>
</evidence>
<feature type="region of interest" description="Disordered" evidence="1">
    <location>
        <begin position="321"/>
        <end position="377"/>
    </location>
</feature>
<evidence type="ECO:0000313" key="5">
    <source>
        <dbReference type="Proteomes" id="UP000244005"/>
    </source>
</evidence>
<feature type="region of interest" description="Disordered" evidence="1">
    <location>
        <begin position="121"/>
        <end position="284"/>
    </location>
</feature>
<dbReference type="InterPro" id="IPR006693">
    <property type="entry name" value="AB_hydrolase_lipase"/>
</dbReference>
<dbReference type="AlphaFoldDB" id="A0A2R6VZ51"/>
<feature type="compositionally biased region" description="Low complexity" evidence="1">
    <location>
        <begin position="334"/>
        <end position="351"/>
    </location>
</feature>
<organism evidence="4 5">
    <name type="scientific">Marchantia polymorpha</name>
    <name type="common">Common liverwort</name>
    <name type="synonym">Marchantia aquatica</name>
    <dbReference type="NCBI Taxonomy" id="3197"/>
    <lineage>
        <taxon>Eukaryota</taxon>
        <taxon>Viridiplantae</taxon>
        <taxon>Streptophyta</taxon>
        <taxon>Embryophyta</taxon>
        <taxon>Marchantiophyta</taxon>
        <taxon>Marchantiopsida</taxon>
        <taxon>Marchantiidae</taxon>
        <taxon>Marchantiales</taxon>
        <taxon>Marchantiaceae</taxon>
        <taxon>Marchantia</taxon>
    </lineage>
</organism>
<proteinExistence type="predicted"/>
<dbReference type="GO" id="GO:0006629">
    <property type="term" value="P:lipid metabolic process"/>
    <property type="evidence" value="ECO:0000318"/>
    <property type="project" value="GO_Central"/>
</dbReference>
<keyword evidence="5" id="KW-1185">Reference proteome</keyword>
<gene>
    <name evidence="4" type="ORF">MARPO_0282s0002</name>
</gene>
<dbReference type="SUPFAM" id="SSF53474">
    <property type="entry name" value="alpha/beta-Hydrolases"/>
    <property type="match status" value="1"/>
</dbReference>
<dbReference type="GO" id="GO:0016298">
    <property type="term" value="F:lipase activity"/>
    <property type="evidence" value="ECO:0000318"/>
    <property type="project" value="GO_Central"/>
</dbReference>
<name>A0A2R6VZ51_MARPO</name>
<feature type="compositionally biased region" description="Polar residues" evidence="1">
    <location>
        <begin position="207"/>
        <end position="224"/>
    </location>
</feature>
<feature type="compositionally biased region" description="Low complexity" evidence="1">
    <location>
        <begin position="133"/>
        <end position="148"/>
    </location>
</feature>
<feature type="compositionally biased region" description="Polar residues" evidence="1">
    <location>
        <begin position="153"/>
        <end position="162"/>
    </location>
</feature>
<feature type="compositionally biased region" description="Polar residues" evidence="1">
    <location>
        <begin position="232"/>
        <end position="260"/>
    </location>
</feature>
<dbReference type="Gramene" id="Mp5g10720.1">
    <property type="protein sequence ID" value="Mp5g10720.1.cds"/>
    <property type="gene ID" value="Mp5g10720"/>
</dbReference>
<dbReference type="OrthoDB" id="1932573at2759"/>
<dbReference type="InterPro" id="IPR029058">
    <property type="entry name" value="AB_hydrolase_fold"/>
</dbReference>
<feature type="compositionally biased region" description="Polar residues" evidence="1">
    <location>
        <begin position="273"/>
        <end position="284"/>
    </location>
</feature>
<accession>A0A2R6VZ51</accession>
<dbReference type="Proteomes" id="UP000244005">
    <property type="component" value="Unassembled WGS sequence"/>
</dbReference>
<evidence type="ECO:0000256" key="2">
    <source>
        <dbReference type="SAM" id="SignalP"/>
    </source>
</evidence>
<feature type="domain" description="Partial AB-hydrolase lipase" evidence="3">
    <location>
        <begin position="53"/>
        <end position="81"/>
    </location>
</feature>
<protein>
    <recommendedName>
        <fullName evidence="3">Partial AB-hydrolase lipase domain-containing protein</fullName>
    </recommendedName>
</protein>
<sequence length="716" mass="76835">MGSSIRPLSSWLSLALALVALVATLAAVSQGVEIPTIYLDASSTYCEIHVIPRGYDCEEHEVYSDDGYMLRLHRIIPRGSKHKSVWEELEPTNRLQRKIPFPVLKDLPQVTEAVISYATHPTSILEGPPSPPSTSYSPPGGYGAPPSTGTGGWSTSPLSYSSPAEGDGYEPQIRIFSSSPTGQFTDEGSYPTPGEYGAPSSSISPPGTGTNGESTSALYYSTSAGGDESRITHSSSSPGEFTDASTGADGESTSPLSYSTPAEGDGNEPRIPLNSSLTTGVNSPVVSYRPPGGYGAPSYSISPQGTCTYAGWTSPPTTALSPLVADGGSGFGGSPPSSSSSAECPSGLSSPILAKGRPKSNDGPEQPRTRTRQAGVVDRGPVLLMHHELLNGESWFTSVYPGNDTLLPFSLVDQGFDVWIGHERATLWSHGHRSLTPDDDEYWNWSWDQHVEHDVPKLLTHIRDETGSRVHYVGVSLSAAVGAAAATNAGVASLMESLTMIAPAVYRGKTTSAVVQAWDPVLSRSASSMSDYEWHDRRLQPFSLQREFHVDAIPLTGPASRLRLAISGPDCCLGPNVVSLDNGWDGVTSYKNLEHLHQGISRNTFQHFDYGSAALNGLEYNGKTDPPTYEPKHIPSDLPMLVVYGGQDSYSPPDGVQEFMSLTQKMPQSVYLPHYAHFDLSLSLHRADDVYGPITAFLQDQYGHEEPYYPSSDSKL</sequence>
<feature type="signal peptide" evidence="2">
    <location>
        <begin position="1"/>
        <end position="31"/>
    </location>
</feature>